<keyword evidence="4" id="KW-0479">Metal-binding</keyword>
<comment type="similarity">
    <text evidence="1 4">Belongs to the 5-formyltetrahydrofolate cyclo-ligase family.</text>
</comment>
<evidence type="ECO:0000256" key="4">
    <source>
        <dbReference type="RuleBase" id="RU361279"/>
    </source>
</evidence>
<dbReference type="PANTHER" id="PTHR23407">
    <property type="entry name" value="ATPASE INHIBITOR/5-FORMYLTETRAHYDROFOLATE CYCLO-LIGASE"/>
    <property type="match status" value="1"/>
</dbReference>
<comment type="catalytic activity">
    <reaction evidence="4">
        <text>(6S)-5-formyl-5,6,7,8-tetrahydrofolate + ATP = (6R)-5,10-methenyltetrahydrofolate + ADP + phosphate</text>
        <dbReference type="Rhea" id="RHEA:10488"/>
        <dbReference type="ChEBI" id="CHEBI:30616"/>
        <dbReference type="ChEBI" id="CHEBI:43474"/>
        <dbReference type="ChEBI" id="CHEBI:57455"/>
        <dbReference type="ChEBI" id="CHEBI:57457"/>
        <dbReference type="ChEBI" id="CHEBI:456216"/>
        <dbReference type="EC" id="6.3.3.2"/>
    </reaction>
</comment>
<keyword evidence="3 4" id="KW-0067">ATP-binding</keyword>
<dbReference type="Pfam" id="PF01812">
    <property type="entry name" value="5-FTHF_cyc-lig"/>
    <property type="match status" value="1"/>
</dbReference>
<dbReference type="Gene3D" id="3.40.50.10420">
    <property type="entry name" value="NagB/RpiA/CoA transferase-like"/>
    <property type="match status" value="1"/>
</dbReference>
<dbReference type="PANTHER" id="PTHR23407:SF1">
    <property type="entry name" value="5-FORMYLTETRAHYDROFOLATE CYCLO-LIGASE"/>
    <property type="match status" value="1"/>
</dbReference>
<reference evidence="5 6" key="1">
    <citation type="journal article" date="2019" name="Int. J. Syst. Evol. Microbiol.">
        <title>The Global Catalogue of Microorganisms (GCM) 10K type strain sequencing project: providing services to taxonomists for standard genome sequencing and annotation.</title>
        <authorList>
            <consortium name="The Broad Institute Genomics Platform"/>
            <consortium name="The Broad Institute Genome Sequencing Center for Infectious Disease"/>
            <person name="Wu L."/>
            <person name="Ma J."/>
        </authorList>
    </citation>
    <scope>NUCLEOTIDE SEQUENCE [LARGE SCALE GENOMIC DNA]</scope>
    <source>
        <strain evidence="5 6">JCM 13023</strain>
    </source>
</reference>
<evidence type="ECO:0000256" key="3">
    <source>
        <dbReference type="ARBA" id="ARBA00022840"/>
    </source>
</evidence>
<dbReference type="InterPro" id="IPR037171">
    <property type="entry name" value="NagB/RpiA_transferase-like"/>
</dbReference>
<evidence type="ECO:0000256" key="1">
    <source>
        <dbReference type="ARBA" id="ARBA00010638"/>
    </source>
</evidence>
<dbReference type="NCBIfam" id="TIGR02727">
    <property type="entry name" value="MTHFS_bact"/>
    <property type="match status" value="1"/>
</dbReference>
<gene>
    <name evidence="5" type="ORF">GCM10009676_20380</name>
</gene>
<keyword evidence="6" id="KW-1185">Reference proteome</keyword>
<organism evidence="5 6">
    <name type="scientific">Prauserella halophila</name>
    <dbReference type="NCBI Taxonomy" id="185641"/>
    <lineage>
        <taxon>Bacteria</taxon>
        <taxon>Bacillati</taxon>
        <taxon>Actinomycetota</taxon>
        <taxon>Actinomycetes</taxon>
        <taxon>Pseudonocardiales</taxon>
        <taxon>Pseudonocardiaceae</taxon>
        <taxon>Prauserella</taxon>
    </lineage>
</organism>
<dbReference type="RefSeq" id="WP_253863250.1">
    <property type="nucleotide sequence ID" value="NZ_BAAALN010000005.1"/>
</dbReference>
<name>A0ABN1W897_9PSEU</name>
<dbReference type="EMBL" id="BAAALN010000005">
    <property type="protein sequence ID" value="GAA1236154.1"/>
    <property type="molecule type" value="Genomic_DNA"/>
</dbReference>
<dbReference type="PIRSF" id="PIRSF006806">
    <property type="entry name" value="FTHF_cligase"/>
    <property type="match status" value="1"/>
</dbReference>
<dbReference type="Proteomes" id="UP001500653">
    <property type="component" value="Unassembled WGS sequence"/>
</dbReference>
<evidence type="ECO:0000313" key="6">
    <source>
        <dbReference type="Proteomes" id="UP001500653"/>
    </source>
</evidence>
<evidence type="ECO:0000313" key="5">
    <source>
        <dbReference type="EMBL" id="GAA1236154.1"/>
    </source>
</evidence>
<keyword evidence="4" id="KW-0460">Magnesium</keyword>
<keyword evidence="2 4" id="KW-0547">Nucleotide-binding</keyword>
<proteinExistence type="inferred from homology"/>
<sequence length="205" mass="21310">MNTPQPDNVTGDADKRTWRRAISTARSAVSAQQQVAEANALAAAVPGLLDGLQSPTVCGYVPFGAEPASIGLLDVLRDAGAQVLLPIVPEEPAPLEWAEYTGTASLVPGRYRGILEPGGPRLGAAAIGDAAVVFVPALSVDRQGARLGRGAGFYDRSLMLARSDALFVAVVRDDELVDRLPAESHDVRVHRALTPGNGLVTLGAA</sequence>
<evidence type="ECO:0000256" key="2">
    <source>
        <dbReference type="ARBA" id="ARBA00022741"/>
    </source>
</evidence>
<dbReference type="SUPFAM" id="SSF100950">
    <property type="entry name" value="NagB/RpiA/CoA transferase-like"/>
    <property type="match status" value="1"/>
</dbReference>
<dbReference type="InterPro" id="IPR024185">
    <property type="entry name" value="FTHF_cligase-like_sf"/>
</dbReference>
<accession>A0ABN1W897</accession>
<comment type="caution">
    <text evidence="5">The sequence shown here is derived from an EMBL/GenBank/DDBJ whole genome shotgun (WGS) entry which is preliminary data.</text>
</comment>
<comment type="cofactor">
    <cofactor evidence="4">
        <name>Mg(2+)</name>
        <dbReference type="ChEBI" id="CHEBI:18420"/>
    </cofactor>
</comment>
<protein>
    <recommendedName>
        <fullName evidence="4">5-formyltetrahydrofolate cyclo-ligase</fullName>
        <ecNumber evidence="4">6.3.3.2</ecNumber>
    </recommendedName>
</protein>
<dbReference type="EC" id="6.3.3.2" evidence="4"/>
<dbReference type="InterPro" id="IPR002698">
    <property type="entry name" value="FTHF_cligase"/>
</dbReference>